<accession>B4W0D8</accession>
<keyword evidence="2" id="KW-1185">Reference proteome</keyword>
<sequence length="68" mass="8168">MHPDLTKPAPTQMFRLPLKTKNDPFKLNRYNCQFMPAGRPYRRILLERQILIQFNQYPSTTTQQLMTK</sequence>
<organism evidence="1 2">
    <name type="scientific">Coleofasciculus chthonoplastes PCC 7420</name>
    <dbReference type="NCBI Taxonomy" id="118168"/>
    <lineage>
        <taxon>Bacteria</taxon>
        <taxon>Bacillati</taxon>
        <taxon>Cyanobacteriota</taxon>
        <taxon>Cyanophyceae</taxon>
        <taxon>Coleofasciculales</taxon>
        <taxon>Coleofasciculaceae</taxon>
        <taxon>Coleofasciculus</taxon>
    </lineage>
</organism>
<protein>
    <submittedName>
        <fullName evidence="1">Uncharacterized protein</fullName>
    </submittedName>
</protein>
<proteinExistence type="predicted"/>
<dbReference type="HOGENOM" id="CLU_2786692_0_0_3"/>
<dbReference type="Proteomes" id="UP000003835">
    <property type="component" value="Unassembled WGS sequence"/>
</dbReference>
<dbReference type="EMBL" id="DS989865">
    <property type="protein sequence ID" value="EDX72352.1"/>
    <property type="molecule type" value="Genomic_DNA"/>
</dbReference>
<reference evidence="1 2" key="1">
    <citation type="submission" date="2008-07" db="EMBL/GenBank/DDBJ databases">
        <authorList>
            <person name="Tandeau de Marsac N."/>
            <person name="Ferriera S."/>
            <person name="Johnson J."/>
            <person name="Kravitz S."/>
            <person name="Beeson K."/>
            <person name="Sutton G."/>
            <person name="Rogers Y.-H."/>
            <person name="Friedman R."/>
            <person name="Frazier M."/>
            <person name="Venter J.C."/>
        </authorList>
    </citation>
    <scope>NUCLEOTIDE SEQUENCE [LARGE SCALE GENOMIC DNA]</scope>
    <source>
        <strain evidence="1 2">PCC 7420</strain>
    </source>
</reference>
<name>B4W0D8_9CYAN</name>
<evidence type="ECO:0000313" key="2">
    <source>
        <dbReference type="Proteomes" id="UP000003835"/>
    </source>
</evidence>
<dbReference type="STRING" id="118168.MC7420_1021"/>
<dbReference type="AlphaFoldDB" id="B4W0D8"/>
<evidence type="ECO:0000313" key="1">
    <source>
        <dbReference type="EMBL" id="EDX72352.1"/>
    </source>
</evidence>
<gene>
    <name evidence="1" type="ORF">MC7420_1021</name>
</gene>